<evidence type="ECO:0008006" key="20">
    <source>
        <dbReference type="Google" id="ProtNLM"/>
    </source>
</evidence>
<evidence type="ECO:0000313" key="18">
    <source>
        <dbReference type="EMBL" id="CAK1548841.1"/>
    </source>
</evidence>
<comment type="catalytic activity">
    <reaction evidence="16">
        <text>12-(9Z-hexadecenoyloxy)-octadecanoate + H2O = 12-hydroxyoctadecanoate + (9Z)-hexadecenoate + H(+)</text>
        <dbReference type="Rhea" id="RHEA:52072"/>
        <dbReference type="ChEBI" id="CHEBI:15377"/>
        <dbReference type="ChEBI" id="CHEBI:15378"/>
        <dbReference type="ChEBI" id="CHEBI:32372"/>
        <dbReference type="ChEBI" id="CHEBI:84201"/>
        <dbReference type="ChEBI" id="CHEBI:136312"/>
    </reaction>
    <physiologicalReaction direction="left-to-right" evidence="16">
        <dbReference type="Rhea" id="RHEA:52073"/>
    </physiologicalReaction>
</comment>
<comment type="catalytic activity">
    <reaction evidence="1">
        <text>9-(9Z-hexadecenoyloxy)-octadecanoate + H2O = (9Z)-hexadecenoate + 9-hydroxy-octadecanoate + H(+)</text>
        <dbReference type="Rhea" id="RHEA:52068"/>
        <dbReference type="ChEBI" id="CHEBI:15377"/>
        <dbReference type="ChEBI" id="CHEBI:15378"/>
        <dbReference type="ChEBI" id="CHEBI:32372"/>
        <dbReference type="ChEBI" id="CHEBI:136286"/>
        <dbReference type="ChEBI" id="CHEBI:136309"/>
    </reaction>
    <physiologicalReaction direction="left-to-right" evidence="1">
        <dbReference type="Rhea" id="RHEA:52069"/>
    </physiologicalReaction>
</comment>
<comment type="subcellular location">
    <subcellularLocation>
        <location evidence="2">Endomembrane system</location>
        <topology evidence="2">Multi-pass membrane protein</topology>
    </subcellularLocation>
</comment>
<keyword evidence="4 17" id="KW-0812">Transmembrane</keyword>
<evidence type="ECO:0000256" key="6">
    <source>
        <dbReference type="ARBA" id="ARBA00023136"/>
    </source>
</evidence>
<evidence type="ECO:0000256" key="11">
    <source>
        <dbReference type="ARBA" id="ARBA00048701"/>
    </source>
</evidence>
<comment type="catalytic activity">
    <reaction evidence="9">
        <text>9-hexadecanoyloxy-octadecanoate + H2O = 9-hydroxy-octadecanoate + hexadecanoate + H(+)</text>
        <dbReference type="Rhea" id="RHEA:52052"/>
        <dbReference type="ChEBI" id="CHEBI:7896"/>
        <dbReference type="ChEBI" id="CHEBI:15377"/>
        <dbReference type="ChEBI" id="CHEBI:15378"/>
        <dbReference type="ChEBI" id="CHEBI:83670"/>
        <dbReference type="ChEBI" id="CHEBI:136286"/>
    </reaction>
    <physiologicalReaction direction="left-to-right" evidence="9">
        <dbReference type="Rhea" id="RHEA:52053"/>
    </physiologicalReaction>
</comment>
<evidence type="ECO:0000313" key="19">
    <source>
        <dbReference type="Proteomes" id="UP001497472"/>
    </source>
</evidence>
<dbReference type="PANTHER" id="PTHR10989">
    <property type="entry name" value="ANDROGEN-INDUCED PROTEIN 1-RELATED"/>
    <property type="match status" value="1"/>
</dbReference>
<evidence type="ECO:0000256" key="3">
    <source>
        <dbReference type="ARBA" id="ARBA00009300"/>
    </source>
</evidence>
<evidence type="ECO:0000256" key="8">
    <source>
        <dbReference type="ARBA" id="ARBA00047427"/>
    </source>
</evidence>
<keyword evidence="19" id="KW-1185">Reference proteome</keyword>
<evidence type="ECO:0000256" key="15">
    <source>
        <dbReference type="ARBA" id="ARBA00049322"/>
    </source>
</evidence>
<name>A0AAV1JJU4_9NEOP</name>
<evidence type="ECO:0000256" key="5">
    <source>
        <dbReference type="ARBA" id="ARBA00022989"/>
    </source>
</evidence>
<evidence type="ECO:0000256" key="9">
    <source>
        <dbReference type="ARBA" id="ARBA00047863"/>
    </source>
</evidence>
<feature type="transmembrane region" description="Helical" evidence="17">
    <location>
        <begin position="9"/>
        <end position="29"/>
    </location>
</feature>
<comment type="catalytic activity">
    <reaction evidence="14">
        <text>13-(9Z-octadecenoyloxy)-octadecanoate + H2O = 13-hydroxy-octadecanoate + (9Z)-octadecenoate + H(+)</text>
        <dbReference type="Rhea" id="RHEA:52064"/>
        <dbReference type="ChEBI" id="CHEBI:15377"/>
        <dbReference type="ChEBI" id="CHEBI:15378"/>
        <dbReference type="ChEBI" id="CHEBI:30823"/>
        <dbReference type="ChEBI" id="CHEBI:136303"/>
        <dbReference type="ChEBI" id="CHEBI:136304"/>
    </reaction>
    <physiologicalReaction direction="left-to-right" evidence="14">
        <dbReference type="Rhea" id="RHEA:52065"/>
    </physiologicalReaction>
</comment>
<evidence type="ECO:0000256" key="14">
    <source>
        <dbReference type="ARBA" id="ARBA00049296"/>
    </source>
</evidence>
<feature type="transmembrane region" description="Helical" evidence="17">
    <location>
        <begin position="164"/>
        <end position="184"/>
    </location>
</feature>
<evidence type="ECO:0000256" key="7">
    <source>
        <dbReference type="ARBA" id="ARBA00047368"/>
    </source>
</evidence>
<comment type="catalytic activity">
    <reaction evidence="13">
        <text>9-octadecanoyloxy-octadecanoate + H2O = 9-hydroxy-octadecanoate + octadecanoate + H(+)</text>
        <dbReference type="Rhea" id="RHEA:52096"/>
        <dbReference type="ChEBI" id="CHEBI:15377"/>
        <dbReference type="ChEBI" id="CHEBI:15378"/>
        <dbReference type="ChEBI" id="CHEBI:25629"/>
        <dbReference type="ChEBI" id="CHEBI:136286"/>
        <dbReference type="ChEBI" id="CHEBI:136373"/>
    </reaction>
    <physiologicalReaction direction="left-to-right" evidence="13">
        <dbReference type="Rhea" id="RHEA:52097"/>
    </physiologicalReaction>
</comment>
<reference evidence="18 19" key="1">
    <citation type="submission" date="2023-11" db="EMBL/GenBank/DDBJ databases">
        <authorList>
            <person name="Okamura Y."/>
        </authorList>
    </citation>
    <scope>NUCLEOTIDE SEQUENCE [LARGE SCALE GENOMIC DNA]</scope>
</reference>
<accession>A0AAV1JJU4</accession>
<dbReference type="Pfam" id="PF04750">
    <property type="entry name" value="Far-17a_AIG1"/>
    <property type="match status" value="1"/>
</dbReference>
<comment type="similarity">
    <text evidence="3">Belongs to the AIG1 family.</text>
</comment>
<comment type="catalytic activity">
    <reaction evidence="7">
        <text>12-hexadecanoyloxy-octadecanoate + H2O = 12-hydroxyoctadecanoate + hexadecanoate + H(+)</text>
        <dbReference type="Rhea" id="RHEA:52056"/>
        <dbReference type="ChEBI" id="CHEBI:7896"/>
        <dbReference type="ChEBI" id="CHEBI:15377"/>
        <dbReference type="ChEBI" id="CHEBI:15378"/>
        <dbReference type="ChEBI" id="CHEBI:83677"/>
        <dbReference type="ChEBI" id="CHEBI:84201"/>
    </reaction>
    <physiologicalReaction direction="left-to-right" evidence="7">
        <dbReference type="Rhea" id="RHEA:52057"/>
    </physiologicalReaction>
</comment>
<comment type="catalytic activity">
    <reaction evidence="12">
        <text>9-(9Z-octadecenoyloxy)-octadecanoate + H2O = 9-hydroxy-octadecanoate + (9Z)-octadecenoate + H(+)</text>
        <dbReference type="Rhea" id="RHEA:52048"/>
        <dbReference type="ChEBI" id="CHEBI:15377"/>
        <dbReference type="ChEBI" id="CHEBI:15378"/>
        <dbReference type="ChEBI" id="CHEBI:30823"/>
        <dbReference type="ChEBI" id="CHEBI:136282"/>
        <dbReference type="ChEBI" id="CHEBI:136286"/>
    </reaction>
    <physiologicalReaction direction="left-to-right" evidence="12">
        <dbReference type="Rhea" id="RHEA:52049"/>
    </physiologicalReaction>
</comment>
<proteinExistence type="inferred from homology"/>
<dbReference type="GO" id="GO:0012505">
    <property type="term" value="C:endomembrane system"/>
    <property type="evidence" value="ECO:0007669"/>
    <property type="project" value="UniProtKB-SubCell"/>
</dbReference>
<feature type="transmembrane region" description="Helical" evidence="17">
    <location>
        <begin position="49"/>
        <end position="72"/>
    </location>
</feature>
<keyword evidence="6 17" id="KW-0472">Membrane</keyword>
<gene>
    <name evidence="18" type="ORF">LNINA_LOCUS8193</name>
</gene>
<comment type="caution">
    <text evidence="18">The sequence shown here is derived from an EMBL/GenBank/DDBJ whole genome shotgun (WGS) entry which is preliminary data.</text>
</comment>
<dbReference type="GO" id="GO:0016020">
    <property type="term" value="C:membrane"/>
    <property type="evidence" value="ECO:0007669"/>
    <property type="project" value="InterPro"/>
</dbReference>
<evidence type="ECO:0000256" key="1">
    <source>
        <dbReference type="ARBA" id="ARBA00000923"/>
    </source>
</evidence>
<dbReference type="Proteomes" id="UP001497472">
    <property type="component" value="Unassembled WGS sequence"/>
</dbReference>
<evidence type="ECO:0000256" key="13">
    <source>
        <dbReference type="ARBA" id="ARBA00049221"/>
    </source>
</evidence>
<organism evidence="18 19">
    <name type="scientific">Leptosia nina</name>
    <dbReference type="NCBI Taxonomy" id="320188"/>
    <lineage>
        <taxon>Eukaryota</taxon>
        <taxon>Metazoa</taxon>
        <taxon>Ecdysozoa</taxon>
        <taxon>Arthropoda</taxon>
        <taxon>Hexapoda</taxon>
        <taxon>Insecta</taxon>
        <taxon>Pterygota</taxon>
        <taxon>Neoptera</taxon>
        <taxon>Endopterygota</taxon>
        <taxon>Lepidoptera</taxon>
        <taxon>Glossata</taxon>
        <taxon>Ditrysia</taxon>
        <taxon>Papilionoidea</taxon>
        <taxon>Pieridae</taxon>
        <taxon>Pierinae</taxon>
        <taxon>Leptosia</taxon>
    </lineage>
</organism>
<comment type="catalytic activity">
    <reaction evidence="11">
        <text>12-(9Z-octadecenoyloxy)-octadecanoate + H2O = 12-hydroxyoctadecanoate + (9Z)-octadecenoate + H(+)</text>
        <dbReference type="Rhea" id="RHEA:52060"/>
        <dbReference type="ChEBI" id="CHEBI:15377"/>
        <dbReference type="ChEBI" id="CHEBI:15378"/>
        <dbReference type="ChEBI" id="CHEBI:30823"/>
        <dbReference type="ChEBI" id="CHEBI:84201"/>
        <dbReference type="ChEBI" id="CHEBI:136302"/>
    </reaction>
    <physiologicalReaction direction="left-to-right" evidence="11">
        <dbReference type="Rhea" id="RHEA:52061"/>
    </physiologicalReaction>
</comment>
<comment type="catalytic activity">
    <reaction evidence="15">
        <text>13-(9Z-hexadecenoyloxy)-octadecanoate + H2O = 13-hydroxy-octadecanoate + (9Z)-hexadecenoate + H(+)</text>
        <dbReference type="Rhea" id="RHEA:52076"/>
        <dbReference type="ChEBI" id="CHEBI:15377"/>
        <dbReference type="ChEBI" id="CHEBI:15378"/>
        <dbReference type="ChEBI" id="CHEBI:32372"/>
        <dbReference type="ChEBI" id="CHEBI:136304"/>
        <dbReference type="ChEBI" id="CHEBI:136315"/>
    </reaction>
    <physiologicalReaction direction="left-to-right" evidence="15">
        <dbReference type="Rhea" id="RHEA:52077"/>
    </physiologicalReaction>
</comment>
<evidence type="ECO:0000256" key="2">
    <source>
        <dbReference type="ARBA" id="ARBA00004127"/>
    </source>
</evidence>
<evidence type="ECO:0000256" key="16">
    <source>
        <dbReference type="ARBA" id="ARBA00049428"/>
    </source>
</evidence>
<evidence type="ECO:0000256" key="10">
    <source>
        <dbReference type="ARBA" id="ARBA00048680"/>
    </source>
</evidence>
<feature type="transmembrane region" description="Helical" evidence="17">
    <location>
        <begin position="196"/>
        <end position="220"/>
    </location>
</feature>
<evidence type="ECO:0000256" key="17">
    <source>
        <dbReference type="SAM" id="Phobius"/>
    </source>
</evidence>
<feature type="transmembrane region" description="Helical" evidence="17">
    <location>
        <begin position="133"/>
        <end position="152"/>
    </location>
</feature>
<protein>
    <recommendedName>
        <fullName evidence="20">Androgen-dependent TFPI-regulating protein</fullName>
    </recommendedName>
</protein>
<dbReference type="InterPro" id="IPR006838">
    <property type="entry name" value="ADTRP_AIG1"/>
</dbReference>
<dbReference type="EMBL" id="CAVLEF010000011">
    <property type="protein sequence ID" value="CAK1548841.1"/>
    <property type="molecule type" value="Genomic_DNA"/>
</dbReference>
<keyword evidence="5 17" id="KW-1133">Transmembrane helix</keyword>
<evidence type="ECO:0000256" key="4">
    <source>
        <dbReference type="ARBA" id="ARBA00022692"/>
    </source>
</evidence>
<evidence type="ECO:0000256" key="12">
    <source>
        <dbReference type="ARBA" id="ARBA00048800"/>
    </source>
</evidence>
<dbReference type="AlphaFoldDB" id="A0AAV1JJU4"/>
<sequence length="237" mass="28459">MDYTYHRIFGYTTAMLVQTANLSYLAIHLPPKTFDDPNLVVLKNLQPRFFTIWNVIIQIIYSAVSLWCEISTLKNSEKGDFKLSKYVRRFRDVLFSSVMWPSTWVVAIVFWTLYNYDRDLIFPKHTEQLLNPVSNHIMHTLIVPFAIWELVYRQRREPKTHRKYFYHLVFHFALYFVVITYTFIERGIWIYPIFTKLYGTIFFPLIHISICAIALSAYFIQWPLSDYIWQQGVKKVN</sequence>
<comment type="catalytic activity">
    <reaction evidence="10">
        <text>12-octadecanoyloxy-octadecanoate + H2O = 12-hydroxyoctadecanoate + octadecanoate + H(+)</text>
        <dbReference type="Rhea" id="RHEA:52080"/>
        <dbReference type="ChEBI" id="CHEBI:15377"/>
        <dbReference type="ChEBI" id="CHEBI:15378"/>
        <dbReference type="ChEBI" id="CHEBI:25629"/>
        <dbReference type="ChEBI" id="CHEBI:84201"/>
        <dbReference type="ChEBI" id="CHEBI:136330"/>
    </reaction>
    <physiologicalReaction direction="left-to-right" evidence="10">
        <dbReference type="Rhea" id="RHEA:52081"/>
    </physiologicalReaction>
</comment>
<dbReference type="PANTHER" id="PTHR10989:SF16">
    <property type="entry name" value="AT02829P-RELATED"/>
    <property type="match status" value="1"/>
</dbReference>
<feature type="transmembrane region" description="Helical" evidence="17">
    <location>
        <begin position="93"/>
        <end position="113"/>
    </location>
</feature>
<comment type="catalytic activity">
    <reaction evidence="8">
        <text>13-octadecanoyloxy-octadecanoate + H2O = 13-hydroxy-octadecanoate + octadecanoate + H(+)</text>
        <dbReference type="Rhea" id="RHEA:52084"/>
        <dbReference type="ChEBI" id="CHEBI:15377"/>
        <dbReference type="ChEBI" id="CHEBI:15378"/>
        <dbReference type="ChEBI" id="CHEBI:25629"/>
        <dbReference type="ChEBI" id="CHEBI:136304"/>
        <dbReference type="ChEBI" id="CHEBI:136335"/>
    </reaction>
    <physiologicalReaction direction="left-to-right" evidence="8">
        <dbReference type="Rhea" id="RHEA:52085"/>
    </physiologicalReaction>
</comment>